<protein>
    <recommendedName>
        <fullName evidence="3">Gliding motility-associated C-terminal domain-containing protein</fullName>
    </recommendedName>
</protein>
<organism evidence="1 2">
    <name type="scientific">Nemorincola caseinilytica</name>
    <dbReference type="NCBI Taxonomy" id="2054315"/>
    <lineage>
        <taxon>Bacteria</taxon>
        <taxon>Pseudomonadati</taxon>
        <taxon>Bacteroidota</taxon>
        <taxon>Chitinophagia</taxon>
        <taxon>Chitinophagales</taxon>
        <taxon>Chitinophagaceae</taxon>
        <taxon>Nemorincola</taxon>
    </lineage>
</organism>
<dbReference type="Proteomes" id="UP001500067">
    <property type="component" value="Unassembled WGS sequence"/>
</dbReference>
<name>A0ABP8NS45_9BACT</name>
<dbReference type="Gene3D" id="2.60.40.10">
    <property type="entry name" value="Immunoglobulins"/>
    <property type="match status" value="4"/>
</dbReference>
<evidence type="ECO:0000313" key="2">
    <source>
        <dbReference type="Proteomes" id="UP001500067"/>
    </source>
</evidence>
<reference evidence="2" key="1">
    <citation type="journal article" date="2019" name="Int. J. Syst. Evol. Microbiol.">
        <title>The Global Catalogue of Microorganisms (GCM) 10K type strain sequencing project: providing services to taxonomists for standard genome sequencing and annotation.</title>
        <authorList>
            <consortium name="The Broad Institute Genomics Platform"/>
            <consortium name="The Broad Institute Genome Sequencing Center for Infectious Disease"/>
            <person name="Wu L."/>
            <person name="Ma J."/>
        </authorList>
    </citation>
    <scope>NUCLEOTIDE SEQUENCE [LARGE SCALE GENOMIC DNA]</scope>
    <source>
        <strain evidence="2">JCM 32105</strain>
    </source>
</reference>
<evidence type="ECO:0000313" key="1">
    <source>
        <dbReference type="EMBL" id="GAA4470417.1"/>
    </source>
</evidence>
<dbReference type="InterPro" id="IPR026341">
    <property type="entry name" value="T9SS_type_B"/>
</dbReference>
<gene>
    <name evidence="1" type="ORF">GCM10023093_31670</name>
</gene>
<sequence>MVQVSHFSGPVAYGTQTVTVTSSGSITTANDTCLGSPLQYHAGLSGAGKYEFALSSPIYGIWVQASNLNAGPFGTSEYLEVFINGVQYVITPADVLSYDHCGSAGADTCYLTSGRLYGPEAGAISLSHYNGGVLHIKMCSGITSFSVGSNGNANGVSYHVSIDTLPMPPCEVIAASNAPLCDGPVLNLYANSTNIGTYVWTGPGGFTSTLQNPTIPAPAPTVSGTYTVVHTVGLMTYTDTIEVAVFDAPVVTATSNSPVCEGDTLSFRSSPYVPGITYNWEGSAGFASTLQNPDLYFISSLQMGTYTLYTDLYGCKDTVELFVVTTLPLNPMISVNDPVCEGRDLSLSVSPIFAGQTYSWSGPESFTGTSQSPLISPAKLVHSGQYSVVVSLDGCDNTATRWVTVLPSPDITATSNSPLCTGDTLFLMAGYPGAVMDTSVYTWAGPGGFSSEHDTSLIYGINPDLAGTYRVVAAMGSCYDTVYVPVEVNPIPTLIAMVGGPVCEGEDVLLASGPTDVLRTFEWAGPGGFTSGEQYHTIKGATRTASGTYTVTTTLKGCVNSTIVNVNIVPLPAPLRDTIICNDMFVGLGLEIALPPDATVYWSTRETTDKIYVQETGKYWMQMTAPGCITSDTVYIAGELCGCGMTVPNAFTPNGDGTNDVFAPIIAKGCNIVQYQFAVYDRWANKVFLTQDMTQKWDGTFNGRTMDIGMYMYLVSYKVATGKEQVLRGDVTLVR</sequence>
<evidence type="ECO:0008006" key="3">
    <source>
        <dbReference type="Google" id="ProtNLM"/>
    </source>
</evidence>
<comment type="caution">
    <text evidence="1">The sequence shown here is derived from an EMBL/GenBank/DDBJ whole genome shotgun (WGS) entry which is preliminary data.</text>
</comment>
<accession>A0ABP8NS45</accession>
<dbReference type="InterPro" id="IPR013783">
    <property type="entry name" value="Ig-like_fold"/>
</dbReference>
<dbReference type="EMBL" id="BAABFA010000024">
    <property type="protein sequence ID" value="GAA4470417.1"/>
    <property type="molecule type" value="Genomic_DNA"/>
</dbReference>
<dbReference type="Pfam" id="PF13585">
    <property type="entry name" value="CHU_C"/>
    <property type="match status" value="1"/>
</dbReference>
<keyword evidence="2" id="KW-1185">Reference proteome</keyword>
<dbReference type="NCBIfam" id="TIGR04131">
    <property type="entry name" value="Bac_Flav_CTERM"/>
    <property type="match status" value="1"/>
</dbReference>
<proteinExistence type="predicted"/>